<evidence type="ECO:0000313" key="11">
    <source>
        <dbReference type="Proteomes" id="UP000257200"/>
    </source>
</evidence>
<dbReference type="STRING" id="80966.ENSAPOP00000002397"/>
<evidence type="ECO:0000256" key="4">
    <source>
        <dbReference type="ARBA" id="ARBA00005975"/>
    </source>
</evidence>
<dbReference type="GO" id="GO:0098574">
    <property type="term" value="C:cytoplasmic side of lysosomal membrane"/>
    <property type="evidence" value="ECO:0007669"/>
    <property type="project" value="TreeGrafter"/>
</dbReference>
<evidence type="ECO:0000256" key="6">
    <source>
        <dbReference type="ARBA" id="ARBA00022833"/>
    </source>
</evidence>
<dbReference type="Proteomes" id="UP000257200">
    <property type="component" value="Unplaced"/>
</dbReference>
<keyword evidence="7 8" id="KW-0472">Membrane</keyword>
<dbReference type="InParanoid" id="A0A3Q1EH48"/>
<dbReference type="PANTHER" id="PTHR23292">
    <property type="entry name" value="LIPOPOLYSACCHARIDE-INDUCED TUMOR NECROSIS FACTOR-ALPHA FACTOR"/>
    <property type="match status" value="1"/>
</dbReference>
<reference evidence="10" key="2">
    <citation type="submission" date="2025-09" db="UniProtKB">
        <authorList>
            <consortium name="Ensembl"/>
        </authorList>
    </citation>
    <scope>IDENTIFICATION</scope>
</reference>
<organism evidence="10 11">
    <name type="scientific">Acanthochromis polyacanthus</name>
    <name type="common">spiny chromis</name>
    <dbReference type="NCBI Taxonomy" id="80966"/>
    <lineage>
        <taxon>Eukaryota</taxon>
        <taxon>Metazoa</taxon>
        <taxon>Chordata</taxon>
        <taxon>Craniata</taxon>
        <taxon>Vertebrata</taxon>
        <taxon>Euteleostomi</taxon>
        <taxon>Actinopterygii</taxon>
        <taxon>Neopterygii</taxon>
        <taxon>Teleostei</taxon>
        <taxon>Neoteleostei</taxon>
        <taxon>Acanthomorphata</taxon>
        <taxon>Ovalentaria</taxon>
        <taxon>Pomacentridae</taxon>
        <taxon>Acanthochromis</taxon>
    </lineage>
</organism>
<dbReference type="GO" id="GO:0008270">
    <property type="term" value="F:zinc ion binding"/>
    <property type="evidence" value="ECO:0007669"/>
    <property type="project" value="TreeGrafter"/>
</dbReference>
<keyword evidence="6" id="KW-0862">Zinc</keyword>
<evidence type="ECO:0000256" key="7">
    <source>
        <dbReference type="ARBA" id="ARBA00023136"/>
    </source>
</evidence>
<evidence type="ECO:0000256" key="5">
    <source>
        <dbReference type="ARBA" id="ARBA00022723"/>
    </source>
</evidence>
<reference evidence="10" key="1">
    <citation type="submission" date="2025-08" db="UniProtKB">
        <authorList>
            <consortium name="Ensembl"/>
        </authorList>
    </citation>
    <scope>IDENTIFICATION</scope>
</reference>
<name>A0A3Q1EH48_9TELE</name>
<dbReference type="Pfam" id="PF10601">
    <property type="entry name" value="zf-LITAF-like"/>
    <property type="match status" value="1"/>
</dbReference>
<keyword evidence="8" id="KW-0812">Transmembrane</keyword>
<dbReference type="GO" id="GO:0005634">
    <property type="term" value="C:nucleus"/>
    <property type="evidence" value="ECO:0007669"/>
    <property type="project" value="TreeGrafter"/>
</dbReference>
<sequence>MSADGQKALPPYILPVEGQSGGDSVKVYHLHTPFTPPDSTQDHTTATHGTPGILTYPVAFRNNVAETHIYILSVNFSVLSSLSSPVYTSGGGGLGSGLESGDGRRKFVSYETGLGHSPGMTTCSSCQQQVMTNVTYKAGTYAWLMCLLFICCGLVLCCCLIPFFMKKFKDAHHTCPRCNRVLHVEKRKCCK</sequence>
<dbReference type="GeneTree" id="ENSGT00940000155366"/>
<dbReference type="SMART" id="SM00714">
    <property type="entry name" value="LITAF"/>
    <property type="match status" value="1"/>
</dbReference>
<dbReference type="InterPro" id="IPR006629">
    <property type="entry name" value="LITAF"/>
</dbReference>
<keyword evidence="8" id="KW-1133">Transmembrane helix</keyword>
<keyword evidence="11" id="KW-1185">Reference proteome</keyword>
<evidence type="ECO:0000313" key="10">
    <source>
        <dbReference type="Ensembl" id="ENSAPOP00000002397.1"/>
    </source>
</evidence>
<evidence type="ECO:0000256" key="2">
    <source>
        <dbReference type="ARBA" id="ARBA00004414"/>
    </source>
</evidence>
<comment type="similarity">
    <text evidence="4">Belongs to the CDIP1/LITAF family.</text>
</comment>
<proteinExistence type="inferred from homology"/>
<dbReference type="Ensembl" id="ENSAPOT00000013501.1">
    <property type="protein sequence ID" value="ENSAPOP00000002397.1"/>
    <property type="gene ID" value="ENSAPOG00000003804.1"/>
</dbReference>
<comment type="subcellular location">
    <subcellularLocation>
        <location evidence="1">Endosome membrane</location>
        <topology evidence="1">Peripheral membrane protein</topology>
        <orientation evidence="1">Cytoplasmic side</orientation>
    </subcellularLocation>
    <subcellularLocation>
        <location evidence="2">Late endosome membrane</location>
    </subcellularLocation>
    <subcellularLocation>
        <location evidence="3">Lysosome membrane</location>
        <topology evidence="3">Peripheral membrane protein</topology>
        <orientation evidence="3">Cytoplasmic side</orientation>
    </subcellularLocation>
</comment>
<accession>A0A3Q1EH48</accession>
<evidence type="ECO:0000259" key="9">
    <source>
        <dbReference type="PROSITE" id="PS51837"/>
    </source>
</evidence>
<dbReference type="PROSITE" id="PS51837">
    <property type="entry name" value="LITAF"/>
    <property type="match status" value="1"/>
</dbReference>
<dbReference type="InterPro" id="IPR037519">
    <property type="entry name" value="LITAF_fam"/>
</dbReference>
<protein>
    <submittedName>
        <fullName evidence="10">Si:ch211-157c3.4</fullName>
    </submittedName>
</protein>
<evidence type="ECO:0000256" key="3">
    <source>
        <dbReference type="ARBA" id="ARBA00004630"/>
    </source>
</evidence>
<dbReference type="AlphaFoldDB" id="A0A3Q1EH48"/>
<dbReference type="GO" id="GO:0098560">
    <property type="term" value="C:cytoplasmic side of late endosome membrane"/>
    <property type="evidence" value="ECO:0007669"/>
    <property type="project" value="TreeGrafter"/>
</dbReference>
<keyword evidence="5" id="KW-0479">Metal-binding</keyword>
<evidence type="ECO:0000256" key="8">
    <source>
        <dbReference type="SAM" id="Phobius"/>
    </source>
</evidence>
<evidence type="ECO:0000256" key="1">
    <source>
        <dbReference type="ARBA" id="ARBA00004125"/>
    </source>
</evidence>
<feature type="domain" description="LITAF" evidence="9">
    <location>
        <begin position="103"/>
        <end position="187"/>
    </location>
</feature>
<dbReference type="PANTHER" id="PTHR23292:SF28">
    <property type="entry name" value="LIPOPOLYSACCHARIDE-INDUCED TUMOR NECROSIS FACTOR-ALPHA FACTOR-LIKE"/>
    <property type="match status" value="1"/>
</dbReference>
<feature type="transmembrane region" description="Helical" evidence="8">
    <location>
        <begin position="141"/>
        <end position="164"/>
    </location>
</feature>